<feature type="region of interest" description="Disordered" evidence="1">
    <location>
        <begin position="1"/>
        <end position="44"/>
    </location>
</feature>
<gene>
    <name evidence="2" type="ORF">PU630_07755</name>
</gene>
<organism evidence="2 3">
    <name type="scientific">Microbacterium horticulturae</name>
    <dbReference type="NCBI Taxonomy" id="3028316"/>
    <lineage>
        <taxon>Bacteria</taxon>
        <taxon>Bacillati</taxon>
        <taxon>Actinomycetota</taxon>
        <taxon>Actinomycetes</taxon>
        <taxon>Micrococcales</taxon>
        <taxon>Microbacteriaceae</taxon>
        <taxon>Microbacterium</taxon>
    </lineage>
</organism>
<evidence type="ECO:0000313" key="3">
    <source>
        <dbReference type="Proteomes" id="UP001214553"/>
    </source>
</evidence>
<keyword evidence="3" id="KW-1185">Reference proteome</keyword>
<sequence>MTHSGHRPGRNPFSPRPPGEQPPQAEPESERPSASVFRAQGARKRRLTDWEFDERTAALEALEARLNGDAGDTYVTRAEARLIANVSLKTTYNWEKRGLVHFVYGYVKVSEITAAKALGAAGRGGDRHSPDWPEKLEERRRQLAADIERVRRSQ</sequence>
<accession>A0ABY8C5R6</accession>
<dbReference type="Proteomes" id="UP001214553">
    <property type="component" value="Chromosome"/>
</dbReference>
<evidence type="ECO:0000313" key="2">
    <source>
        <dbReference type="EMBL" id="WEG10426.1"/>
    </source>
</evidence>
<protein>
    <submittedName>
        <fullName evidence="2">Uncharacterized protein</fullName>
    </submittedName>
</protein>
<feature type="compositionally biased region" description="Pro residues" evidence="1">
    <location>
        <begin position="14"/>
        <end position="25"/>
    </location>
</feature>
<dbReference type="EMBL" id="CP119108">
    <property type="protein sequence ID" value="WEG10426.1"/>
    <property type="molecule type" value="Genomic_DNA"/>
</dbReference>
<reference evidence="2 3" key="1">
    <citation type="submission" date="2023-03" db="EMBL/GenBank/DDBJ databases">
        <title>Genome sequence of Microbacterium sp. KACC 23027.</title>
        <authorList>
            <person name="Kim S."/>
            <person name="Heo J."/>
            <person name="Kwon S.-W."/>
        </authorList>
    </citation>
    <scope>NUCLEOTIDE SEQUENCE [LARGE SCALE GENOMIC DNA]</scope>
    <source>
        <strain evidence="2 3">KACC 23027</strain>
    </source>
</reference>
<name>A0ABY8C5R6_9MICO</name>
<dbReference type="RefSeq" id="WP_275279789.1">
    <property type="nucleotide sequence ID" value="NZ_CP119108.1"/>
</dbReference>
<proteinExistence type="predicted"/>
<evidence type="ECO:0000256" key="1">
    <source>
        <dbReference type="SAM" id="MobiDB-lite"/>
    </source>
</evidence>